<name>A0ABM9X7R4_9RHOB</name>
<protein>
    <submittedName>
        <fullName evidence="1">Uncharacterized protein</fullName>
    </submittedName>
</protein>
<sequence>MKHLHNIVLGLSLILAAPVAGQEGSVFAPLVLADHGERDFLAARETLMETLLASTGKDDPARTHALLDLSELHLAWMMRPEAAGFLDALDAETLSDDTERRHRTLALALALLDSDTAEDGELGQAVSWSVGWAQGEALRAAAFARLGATDEAARLMPRTVESLATLSPAMQAAILPDLLEAALAAEDWEVAQALAAEFPEHPELRDGPAYRFLLARASELSGDLMMAFEGYALAAQGRDAYAQRARLALVRMGRAADVLPLEDALSLLKAARWMWSGDAIARNGVTLLADMAAEQGETDTALWALHNLQRDASKEEAEALLRRARAIYGAFYTAGAAGGLDLGSFLEGHARIGTRWRFDPGFVGHAVAVPQRLLDTGMTALAAREFRALRELAEALEGVGTNVPDATLIAKLRRGEARALLAGGQADAAVDLLSGYADDQGAEAEALLVEALAQAGRSDELAALRLRAQDMDLRRSRAVALYETGKWGSARQAFLEMWEAHPQQFAFADATRLTLAAYQSGDSETVARTATEFPSLAELPGWAEIAGGLGARPVEEGPLGSDVMRLSMESADRILDAVIKVTDVKESQ</sequence>
<evidence type="ECO:0000313" key="1">
    <source>
        <dbReference type="EMBL" id="EDQ05574.1"/>
    </source>
</evidence>
<dbReference type="EMBL" id="ABID01000001">
    <property type="protein sequence ID" value="EDQ05574.1"/>
    <property type="molecule type" value="Genomic_DNA"/>
</dbReference>
<dbReference type="RefSeq" id="WP_007117644.1">
    <property type="nucleotide sequence ID" value="NZ_ABID01000001.1"/>
</dbReference>
<evidence type="ECO:0000313" key="2">
    <source>
        <dbReference type="Proteomes" id="UP000003257"/>
    </source>
</evidence>
<proteinExistence type="predicted"/>
<dbReference type="Proteomes" id="UP000003257">
    <property type="component" value="Unassembled WGS sequence"/>
</dbReference>
<reference evidence="1 2" key="1">
    <citation type="submission" date="2007-11" db="EMBL/GenBank/DDBJ databases">
        <authorList>
            <person name="Wagner-Dobler I."/>
            <person name="Ferriera S."/>
            <person name="Johnson J."/>
            <person name="Kravitz S."/>
            <person name="Beeson K."/>
            <person name="Sutton G."/>
            <person name="Rogers Y.-H."/>
            <person name="Friedman R."/>
            <person name="Frazier M."/>
            <person name="Venter J.C."/>
        </authorList>
    </citation>
    <scope>NUCLEOTIDE SEQUENCE [LARGE SCALE GENOMIC DNA]</scope>
    <source>
        <strain evidence="1 2">HEL-45</strain>
    </source>
</reference>
<comment type="caution">
    <text evidence="1">The sequence shown here is derived from an EMBL/GenBank/DDBJ whole genome shotgun (WGS) entry which is preliminary data.</text>
</comment>
<organism evidence="1 2">
    <name type="scientific">Sulfitobacter indolifex HEL-45</name>
    <dbReference type="NCBI Taxonomy" id="391624"/>
    <lineage>
        <taxon>Bacteria</taxon>
        <taxon>Pseudomonadati</taxon>
        <taxon>Pseudomonadota</taxon>
        <taxon>Alphaproteobacteria</taxon>
        <taxon>Rhodobacterales</taxon>
        <taxon>Roseobacteraceae</taxon>
        <taxon>Sulfitobacter</taxon>
    </lineage>
</organism>
<keyword evidence="2" id="KW-1185">Reference proteome</keyword>
<gene>
    <name evidence="1" type="ORF">OIHEL45_02150</name>
</gene>
<accession>A0ABM9X7R4</accession>